<evidence type="ECO:0000256" key="2">
    <source>
        <dbReference type="SAM" id="MobiDB-lite"/>
    </source>
</evidence>
<gene>
    <name evidence="4" type="ORF">ABRZ04_12840</name>
</gene>
<dbReference type="SUPFAM" id="SSF46894">
    <property type="entry name" value="C-terminal effector domain of the bipartite response regulators"/>
    <property type="match status" value="1"/>
</dbReference>
<dbReference type="SUPFAM" id="SSF52172">
    <property type="entry name" value="CheY-like"/>
    <property type="match status" value="1"/>
</dbReference>
<keyword evidence="1" id="KW-0238">DNA-binding</keyword>
<organism evidence="4">
    <name type="scientific">Castellaniella ginsengisoli</name>
    <dbReference type="NCBI Taxonomy" id="546114"/>
    <lineage>
        <taxon>Bacteria</taxon>
        <taxon>Pseudomonadati</taxon>
        <taxon>Pseudomonadota</taxon>
        <taxon>Betaproteobacteria</taxon>
        <taxon>Burkholderiales</taxon>
        <taxon>Alcaligenaceae</taxon>
        <taxon>Castellaniella</taxon>
    </lineage>
</organism>
<feature type="region of interest" description="Disordered" evidence="2">
    <location>
        <begin position="127"/>
        <end position="164"/>
    </location>
</feature>
<protein>
    <submittedName>
        <fullName evidence="4">LuxR C-terminal-related transcriptional regulator</fullName>
    </submittedName>
</protein>
<reference evidence="4" key="1">
    <citation type="submission" date="2024-05" db="EMBL/GenBank/DDBJ databases">
        <authorList>
            <person name="Luo Y.-C."/>
            <person name="Nicholds J."/>
            <person name="Mortimer T."/>
            <person name="Maboni G."/>
        </authorList>
    </citation>
    <scope>NUCLEOTIDE SEQUENCE</scope>
    <source>
        <strain evidence="4">151836</strain>
    </source>
</reference>
<dbReference type="PRINTS" id="PR00038">
    <property type="entry name" value="HTHLUXR"/>
</dbReference>
<sequence>MVNVTVVEPNALARMGLLTLLKTLDCALATTGIDYSQLFQDPPRRAHVDLMLLSVPDAYDRMIELVAAAQERYAPRRLLLLSETPTLPYSLINLPHALSGYISKHASQEVLKTSIMLVLAGGNCFPPPDPPPVNHPQPDHDEPPKRRWYDRHSPPNTILHDTPAPDNLLHLPPARPGSGAAGGEPRTIAQELISREAGLLHLTPRQYEVLVLLAKGYPLKKISRELNISVATAKTHTEALYQRLAVNSRNAAVYAAVSRGATLGWHDPASAVRSASAQNDTSA</sequence>
<dbReference type="RefSeq" id="WP_368639709.1">
    <property type="nucleotide sequence ID" value="NZ_CP158254.1"/>
</dbReference>
<evidence type="ECO:0000313" key="4">
    <source>
        <dbReference type="EMBL" id="XDJ47172.1"/>
    </source>
</evidence>
<dbReference type="CDD" id="cd06170">
    <property type="entry name" value="LuxR_C_like"/>
    <property type="match status" value="1"/>
</dbReference>
<dbReference type="InterPro" id="IPR000792">
    <property type="entry name" value="Tscrpt_reg_LuxR_C"/>
</dbReference>
<dbReference type="GO" id="GO:0003677">
    <property type="term" value="F:DNA binding"/>
    <property type="evidence" value="ECO:0007669"/>
    <property type="project" value="UniProtKB-KW"/>
</dbReference>
<dbReference type="InterPro" id="IPR016032">
    <property type="entry name" value="Sig_transdc_resp-reg_C-effctor"/>
</dbReference>
<dbReference type="Pfam" id="PF00196">
    <property type="entry name" value="GerE"/>
    <property type="match status" value="1"/>
</dbReference>
<dbReference type="SMART" id="SM00421">
    <property type="entry name" value="HTH_LUXR"/>
    <property type="match status" value="1"/>
</dbReference>
<evidence type="ECO:0000259" key="3">
    <source>
        <dbReference type="PROSITE" id="PS50043"/>
    </source>
</evidence>
<feature type="compositionally biased region" description="Basic and acidic residues" evidence="2">
    <location>
        <begin position="137"/>
        <end position="153"/>
    </location>
</feature>
<name>A0AB39CXH2_9BURK</name>
<proteinExistence type="predicted"/>
<accession>A0AB39CXH2</accession>
<dbReference type="PANTHER" id="PTHR43214">
    <property type="entry name" value="TWO-COMPONENT RESPONSE REGULATOR"/>
    <property type="match status" value="1"/>
</dbReference>
<dbReference type="InterPro" id="IPR036388">
    <property type="entry name" value="WH-like_DNA-bd_sf"/>
</dbReference>
<dbReference type="InterPro" id="IPR039420">
    <property type="entry name" value="WalR-like"/>
</dbReference>
<dbReference type="GO" id="GO:0006355">
    <property type="term" value="P:regulation of DNA-templated transcription"/>
    <property type="evidence" value="ECO:0007669"/>
    <property type="project" value="InterPro"/>
</dbReference>
<dbReference type="EMBL" id="CP158254">
    <property type="protein sequence ID" value="XDJ47172.1"/>
    <property type="molecule type" value="Genomic_DNA"/>
</dbReference>
<feature type="domain" description="HTH luxR-type" evidence="3">
    <location>
        <begin position="195"/>
        <end position="260"/>
    </location>
</feature>
<dbReference type="Gene3D" id="1.10.10.10">
    <property type="entry name" value="Winged helix-like DNA-binding domain superfamily/Winged helix DNA-binding domain"/>
    <property type="match status" value="1"/>
</dbReference>
<dbReference type="InterPro" id="IPR011006">
    <property type="entry name" value="CheY-like_superfamily"/>
</dbReference>
<evidence type="ECO:0000256" key="1">
    <source>
        <dbReference type="ARBA" id="ARBA00023125"/>
    </source>
</evidence>
<dbReference type="AlphaFoldDB" id="A0AB39CXH2"/>
<dbReference type="PROSITE" id="PS50043">
    <property type="entry name" value="HTH_LUXR_2"/>
    <property type="match status" value="1"/>
</dbReference>